<dbReference type="Proteomes" id="UP000011083">
    <property type="component" value="Unassembled WGS sequence"/>
</dbReference>
<reference evidence="2 3" key="1">
    <citation type="journal article" date="2013" name="Genome Biol.">
        <title>Genome of Acanthamoeba castellanii highlights extensive lateral gene transfer and early evolution of tyrosine kinase signaling.</title>
        <authorList>
            <person name="Clarke M."/>
            <person name="Lohan A.J."/>
            <person name="Liu B."/>
            <person name="Lagkouvardos I."/>
            <person name="Roy S."/>
            <person name="Zafar N."/>
            <person name="Bertelli C."/>
            <person name="Schilde C."/>
            <person name="Kianianmomeni A."/>
            <person name="Burglin T.R."/>
            <person name="Frech C."/>
            <person name="Turcotte B."/>
            <person name="Kopec K.O."/>
            <person name="Synnott J.M."/>
            <person name="Choo C."/>
            <person name="Paponov I."/>
            <person name="Finkler A."/>
            <person name="Soon Heng Tan C."/>
            <person name="Hutchins A.P."/>
            <person name="Weinmeier T."/>
            <person name="Rattei T."/>
            <person name="Chu J.S."/>
            <person name="Gimenez G."/>
            <person name="Irimia M."/>
            <person name="Rigden D.J."/>
            <person name="Fitzpatrick D.A."/>
            <person name="Lorenzo-Morales J."/>
            <person name="Bateman A."/>
            <person name="Chiu C.H."/>
            <person name="Tang P."/>
            <person name="Hegemann P."/>
            <person name="Fromm H."/>
            <person name="Raoult D."/>
            <person name="Greub G."/>
            <person name="Miranda-Saavedra D."/>
            <person name="Chen N."/>
            <person name="Nash P."/>
            <person name="Ginger M.L."/>
            <person name="Horn M."/>
            <person name="Schaap P."/>
            <person name="Caler L."/>
            <person name="Loftus B."/>
        </authorList>
    </citation>
    <scope>NUCLEOTIDE SEQUENCE [LARGE SCALE GENOMIC DNA]</scope>
    <source>
        <strain evidence="2 3">Neff</strain>
    </source>
</reference>
<dbReference type="GO" id="GO:1990130">
    <property type="term" value="C:GATOR1 complex"/>
    <property type="evidence" value="ECO:0007669"/>
    <property type="project" value="TreeGrafter"/>
</dbReference>
<dbReference type="GO" id="GO:0005096">
    <property type="term" value="F:GTPase activator activity"/>
    <property type="evidence" value="ECO:0007669"/>
    <property type="project" value="TreeGrafter"/>
</dbReference>
<dbReference type="InterPro" id="IPR009348">
    <property type="entry name" value="NPR2-like"/>
</dbReference>
<dbReference type="OMA" id="IVMHKPD"/>
<dbReference type="GeneID" id="14925910"/>
<dbReference type="KEGG" id="acan:ACA1_175530"/>
<protein>
    <submittedName>
        <fullName evidence="2">Nitrogen permase, putative</fullName>
    </submittedName>
</protein>
<dbReference type="GO" id="GO:0010508">
    <property type="term" value="P:positive regulation of autophagy"/>
    <property type="evidence" value="ECO:0007669"/>
    <property type="project" value="TreeGrafter"/>
</dbReference>
<evidence type="ECO:0000313" key="3">
    <source>
        <dbReference type="Proteomes" id="UP000011083"/>
    </source>
</evidence>
<gene>
    <name evidence="2" type="ORF">ACA1_175530</name>
</gene>
<evidence type="ECO:0000313" key="2">
    <source>
        <dbReference type="EMBL" id="ELR24878.1"/>
    </source>
</evidence>
<dbReference type="PANTHER" id="PTHR12991:SF10">
    <property type="entry name" value="GATOR COMPLEX PROTEIN NPRL2"/>
    <property type="match status" value="1"/>
</dbReference>
<organism evidence="2 3">
    <name type="scientific">Acanthamoeba castellanii (strain ATCC 30010 / Neff)</name>
    <dbReference type="NCBI Taxonomy" id="1257118"/>
    <lineage>
        <taxon>Eukaryota</taxon>
        <taxon>Amoebozoa</taxon>
        <taxon>Discosea</taxon>
        <taxon>Longamoebia</taxon>
        <taxon>Centramoebida</taxon>
        <taxon>Acanthamoebidae</taxon>
        <taxon>Acanthamoeba</taxon>
    </lineage>
</organism>
<evidence type="ECO:0000256" key="1">
    <source>
        <dbReference type="ARBA" id="ARBA00008433"/>
    </source>
</evidence>
<accession>L8HJL1</accession>
<dbReference type="GO" id="GO:1904262">
    <property type="term" value="P:negative regulation of TORC1 signaling"/>
    <property type="evidence" value="ECO:0007669"/>
    <property type="project" value="TreeGrafter"/>
</dbReference>
<dbReference type="GO" id="GO:0005774">
    <property type="term" value="C:vacuolar membrane"/>
    <property type="evidence" value="ECO:0007669"/>
    <property type="project" value="TreeGrafter"/>
</dbReference>
<dbReference type="EMBL" id="KB007811">
    <property type="protein sequence ID" value="ELR24878.1"/>
    <property type="molecule type" value="Genomic_DNA"/>
</dbReference>
<dbReference type="VEuPathDB" id="AmoebaDB:ACA1_175530"/>
<comment type="similarity">
    <text evidence="1">Belongs to the NPR2 family.</text>
</comment>
<dbReference type="PANTHER" id="PTHR12991">
    <property type="entry name" value="NITROGEN PERMEASE REGULATOR 2/TUMOR SUPPRESSOR CANDIDATE 4"/>
    <property type="match status" value="1"/>
</dbReference>
<dbReference type="RefSeq" id="XP_004356778.1">
    <property type="nucleotide sequence ID" value="XM_004356725.1"/>
</dbReference>
<dbReference type="OrthoDB" id="338854at2759"/>
<proteinExistence type="inferred from homology"/>
<dbReference type="Pfam" id="PF06218">
    <property type="entry name" value="NPR2"/>
    <property type="match status" value="2"/>
</dbReference>
<sequence length="381" mass="43920">MLRAVLYSEFDPIAGPKLSHQVPEGTLGKEGFEAITDYIITKPQLCGKLISLYVMGFPVCLEHNKFARNALWFNVCFVFDPEADVTVYKPVLRKLAHLFIALECETEFLSHTATGDRLRKLLEQIFTDLNERGGCCIPIDGANTIYLHLFPKRSPPPEVYPHQVPVRIKDIDSLMTKEWDLTMQQVVPYIDGVRYVKKIASESGCHIELVRQVIKHLLYYECITMIDIFQYSNVYVCTPRIQVLYKNSAMQNECRRYVTLPGTTAPPFEKIFALYCGLRPALTFRDFCQDNDIRALNIDDRRLVTFGLINGFLRRIHKYPHYSPPNPLLASAQPKNRLPKYIRDLVDGRHSFDEICCELGKSYDEVTQMLEAAQNYTMIFK</sequence>
<dbReference type="STRING" id="1257118.L8HJL1"/>
<dbReference type="AlphaFoldDB" id="L8HJL1"/>
<name>L8HJL1_ACACF</name>
<keyword evidence="3" id="KW-1185">Reference proteome</keyword>